<dbReference type="InterPro" id="IPR005331">
    <property type="entry name" value="Sulfotransferase"/>
</dbReference>
<evidence type="ECO:0000313" key="11">
    <source>
        <dbReference type="EMBL" id="PVD22236.1"/>
    </source>
</evidence>
<evidence type="ECO:0000256" key="1">
    <source>
        <dbReference type="ARBA" id="ARBA00004323"/>
    </source>
</evidence>
<dbReference type="STRING" id="400727.A0A2T7NM51"/>
<evidence type="ECO:0000256" key="4">
    <source>
        <dbReference type="ARBA" id="ARBA00022692"/>
    </source>
</evidence>
<evidence type="ECO:0000256" key="5">
    <source>
        <dbReference type="ARBA" id="ARBA00022968"/>
    </source>
</evidence>
<protein>
    <recommendedName>
        <fullName evidence="13">Heparan sulfate 2-O-sulfotransferase 1</fullName>
    </recommendedName>
</protein>
<proteinExistence type="inferred from homology"/>
<keyword evidence="8" id="KW-0472">Membrane</keyword>
<keyword evidence="12" id="KW-1185">Reference proteome</keyword>
<dbReference type="GO" id="GO:0009101">
    <property type="term" value="P:glycoprotein biosynthetic process"/>
    <property type="evidence" value="ECO:0007669"/>
    <property type="project" value="UniProtKB-ARBA"/>
</dbReference>
<dbReference type="Proteomes" id="UP000245119">
    <property type="component" value="Linkage Group LG11"/>
</dbReference>
<keyword evidence="3" id="KW-0808">Transferase</keyword>
<dbReference type="AlphaFoldDB" id="A0A2T7NM51"/>
<keyword evidence="9" id="KW-1015">Disulfide bond</keyword>
<evidence type="ECO:0000256" key="10">
    <source>
        <dbReference type="ARBA" id="ARBA00023180"/>
    </source>
</evidence>
<dbReference type="Pfam" id="PF03567">
    <property type="entry name" value="Sulfotransfer_2"/>
    <property type="match status" value="1"/>
</dbReference>
<dbReference type="GO" id="GO:0004394">
    <property type="term" value="F:heparan sulfate 2-sulfotransferase activity"/>
    <property type="evidence" value="ECO:0007669"/>
    <property type="project" value="TreeGrafter"/>
</dbReference>
<evidence type="ECO:0000256" key="2">
    <source>
        <dbReference type="ARBA" id="ARBA00010569"/>
    </source>
</evidence>
<evidence type="ECO:0000256" key="3">
    <source>
        <dbReference type="ARBA" id="ARBA00022679"/>
    </source>
</evidence>
<reference evidence="11 12" key="1">
    <citation type="submission" date="2018-04" db="EMBL/GenBank/DDBJ databases">
        <title>The genome of golden apple snail Pomacea canaliculata provides insight into stress tolerance and invasive adaptation.</title>
        <authorList>
            <person name="Liu C."/>
            <person name="Liu B."/>
            <person name="Ren Y."/>
            <person name="Zhang Y."/>
            <person name="Wang H."/>
            <person name="Li S."/>
            <person name="Jiang F."/>
            <person name="Yin L."/>
            <person name="Zhang G."/>
            <person name="Qian W."/>
            <person name="Fan W."/>
        </authorList>
    </citation>
    <scope>NUCLEOTIDE SEQUENCE [LARGE SCALE GENOMIC DNA]</scope>
    <source>
        <strain evidence="11">SZHN2017</strain>
        <tissue evidence="11">Muscle</tissue>
    </source>
</reference>
<accession>A0A2T7NM51</accession>
<comment type="subcellular location">
    <subcellularLocation>
        <location evidence="1">Golgi apparatus membrane</location>
        <topology evidence="1">Single-pass type II membrane protein</topology>
    </subcellularLocation>
</comment>
<name>A0A2T7NM51_POMCA</name>
<evidence type="ECO:0000256" key="8">
    <source>
        <dbReference type="ARBA" id="ARBA00023136"/>
    </source>
</evidence>
<keyword evidence="4" id="KW-0812">Transmembrane</keyword>
<evidence type="ECO:0008006" key="13">
    <source>
        <dbReference type="Google" id="ProtNLM"/>
    </source>
</evidence>
<dbReference type="PANTHER" id="PTHR12129:SF17">
    <property type="entry name" value="HEPARAN SULFATE 2-O-SULFOTRANSFERASE 1"/>
    <property type="match status" value="1"/>
</dbReference>
<dbReference type="Gene3D" id="3.40.50.300">
    <property type="entry name" value="P-loop containing nucleotide triphosphate hydrolases"/>
    <property type="match status" value="1"/>
</dbReference>
<dbReference type="OrthoDB" id="10019582at2759"/>
<dbReference type="SUPFAM" id="SSF52540">
    <property type="entry name" value="P-loop containing nucleoside triphosphate hydrolases"/>
    <property type="match status" value="1"/>
</dbReference>
<evidence type="ECO:0000256" key="6">
    <source>
        <dbReference type="ARBA" id="ARBA00022989"/>
    </source>
</evidence>
<evidence type="ECO:0000313" key="12">
    <source>
        <dbReference type="Proteomes" id="UP000245119"/>
    </source>
</evidence>
<keyword evidence="10" id="KW-0325">Glycoprotein</keyword>
<dbReference type="EMBL" id="PZQS01000011">
    <property type="protein sequence ID" value="PVD22236.1"/>
    <property type="molecule type" value="Genomic_DNA"/>
</dbReference>
<dbReference type="InterPro" id="IPR027417">
    <property type="entry name" value="P-loop_NTPase"/>
</dbReference>
<gene>
    <name evidence="11" type="ORF">C0Q70_18043</name>
</gene>
<organism evidence="11 12">
    <name type="scientific">Pomacea canaliculata</name>
    <name type="common">Golden apple snail</name>
    <dbReference type="NCBI Taxonomy" id="400727"/>
    <lineage>
        <taxon>Eukaryota</taxon>
        <taxon>Metazoa</taxon>
        <taxon>Spiralia</taxon>
        <taxon>Lophotrochozoa</taxon>
        <taxon>Mollusca</taxon>
        <taxon>Gastropoda</taxon>
        <taxon>Caenogastropoda</taxon>
        <taxon>Architaenioglossa</taxon>
        <taxon>Ampullarioidea</taxon>
        <taxon>Ampullariidae</taxon>
        <taxon>Pomacea</taxon>
    </lineage>
</organism>
<dbReference type="PANTHER" id="PTHR12129">
    <property type="entry name" value="HEPARAN SULFATE 2-O-SULFOTRANSFERASE"/>
    <property type="match status" value="1"/>
</dbReference>
<dbReference type="FunFam" id="3.40.50.300:FF:001418">
    <property type="entry name" value="Heparan sulfate 2-o-sulfotransferase"/>
    <property type="match status" value="1"/>
</dbReference>
<keyword evidence="5" id="KW-0735">Signal-anchor</keyword>
<sequence>MVTTATCLLLADGFWEGGFWAGGRRRLEADVVARYGSHIVAEPASARRGRKPFRKRAVSKLQQDSIDSSRRHLSFAEEQDSSDGGVGGEDMIVIYNRVPKTGSTSFAGIVYDLCKSNKFHVVHINMTKNAKTLALSDQVRFINNISSWQEKKPAFYHGHLAFIDFSKFGVQKTPIYINLIRDPLDRLVSYYYFLRYGDDFRPYMKRRKAGNKETFDQCVERNGEDCDPENLWLQIPFFCGHAMECWVPGSRWALEQAKQNVLLHYLLVGVTEELGDFIAVLEATLPRFFKDATQMFNNGRKSHLRRTLKKSPPLQGTIDKIHESPIWKMENEFYTFVLEQFHYIKQQTFDVVEGEYLEKGHRYQYEKIRPR</sequence>
<comment type="caution">
    <text evidence="11">The sequence shown here is derived from an EMBL/GenBank/DDBJ whole genome shotgun (WGS) entry which is preliminary data.</text>
</comment>
<keyword evidence="7" id="KW-0333">Golgi apparatus</keyword>
<evidence type="ECO:0000256" key="9">
    <source>
        <dbReference type="ARBA" id="ARBA00023157"/>
    </source>
</evidence>
<comment type="similarity">
    <text evidence="2">Belongs to the sulfotransferase 3 family.</text>
</comment>
<evidence type="ECO:0000256" key="7">
    <source>
        <dbReference type="ARBA" id="ARBA00023034"/>
    </source>
</evidence>
<dbReference type="GO" id="GO:0000139">
    <property type="term" value="C:Golgi membrane"/>
    <property type="evidence" value="ECO:0007669"/>
    <property type="project" value="UniProtKB-SubCell"/>
</dbReference>
<dbReference type="InterPro" id="IPR007734">
    <property type="entry name" value="Heparan_SO4_2-O-STrfase"/>
</dbReference>
<keyword evidence="6" id="KW-1133">Transmembrane helix</keyword>